<gene>
    <name evidence="1" type="ORF">2050HW_00131</name>
</gene>
<name>A0A289YMG7_9CAUD</name>
<dbReference type="Proteomes" id="UP000223363">
    <property type="component" value="Segment"/>
</dbReference>
<evidence type="ECO:0000313" key="2">
    <source>
        <dbReference type="Proteomes" id="UP000223363"/>
    </source>
</evidence>
<organism evidence="1 2">
    <name type="scientific">Serratia phage vB_SmaM_ 2050HW</name>
    <dbReference type="NCBI Taxonomy" id="2024252"/>
    <lineage>
        <taxon>Viruses</taxon>
        <taxon>Duplodnaviria</taxon>
        <taxon>Heunggongvirae</taxon>
        <taxon>Uroviricota</taxon>
        <taxon>Caudoviricetes</taxon>
        <taxon>Chimalliviridae</taxon>
        <taxon>Moabitevirus</taxon>
        <taxon>Moabitevirus mv2050HW</taxon>
    </lineage>
</organism>
<accession>A0A289YMG7</accession>
<evidence type="ECO:0000313" key="1">
    <source>
        <dbReference type="EMBL" id="ATA65466.1"/>
    </source>
</evidence>
<protein>
    <submittedName>
        <fullName evidence="1">Uncharacterized protein</fullName>
    </submittedName>
</protein>
<proteinExistence type="predicted"/>
<reference evidence="2" key="1">
    <citation type="submission" date="2017-06" db="EMBL/GenBank/DDBJ databases">
        <authorList>
            <person name="Zhao X."/>
        </authorList>
    </citation>
    <scope>NUCLEOTIDE SEQUENCE [LARGE SCALE GENOMIC DNA]</scope>
</reference>
<keyword evidence="2" id="KW-1185">Reference proteome</keyword>
<dbReference type="EMBL" id="MF285618">
    <property type="protein sequence ID" value="ATA65466.1"/>
    <property type="molecule type" value="Genomic_DNA"/>
</dbReference>
<sequence length="68" mass="7723">MGRSIFVESIHEALSLVPDENLPLALEAIELLSDRTPPWEDLTHEEQLKGVLSHVVPFGWVQEEFVPM</sequence>